<organism evidence="1 2">
    <name type="scientific">Flavobacterium piscis</name>
    <dbReference type="NCBI Taxonomy" id="1114874"/>
    <lineage>
        <taxon>Bacteria</taxon>
        <taxon>Pseudomonadati</taxon>
        <taxon>Bacteroidota</taxon>
        <taxon>Flavobacteriia</taxon>
        <taxon>Flavobacteriales</taxon>
        <taxon>Flavobacteriaceae</taxon>
        <taxon>Flavobacterium</taxon>
    </lineage>
</organism>
<proteinExistence type="predicted"/>
<dbReference type="Proteomes" id="UP001269081">
    <property type="component" value="Unassembled WGS sequence"/>
</dbReference>
<dbReference type="EMBL" id="JAVDWQ010000009">
    <property type="protein sequence ID" value="MDR7210965.1"/>
    <property type="molecule type" value="Genomic_DNA"/>
</dbReference>
<name>A0ABU1Y9P7_9FLAO</name>
<evidence type="ECO:0000313" key="1">
    <source>
        <dbReference type="EMBL" id="MDR7210965.1"/>
    </source>
</evidence>
<comment type="caution">
    <text evidence="1">The sequence shown here is derived from an EMBL/GenBank/DDBJ whole genome shotgun (WGS) entry which is preliminary data.</text>
</comment>
<gene>
    <name evidence="1" type="ORF">J2W48_002916</name>
</gene>
<dbReference type="RefSeq" id="WP_310282312.1">
    <property type="nucleotide sequence ID" value="NZ_JAVDWQ010000009.1"/>
</dbReference>
<keyword evidence="2" id="KW-1185">Reference proteome</keyword>
<protein>
    <submittedName>
        <fullName evidence="1">Uncharacterized protein</fullName>
    </submittedName>
</protein>
<accession>A0ABU1Y9P7</accession>
<reference evidence="1 2" key="1">
    <citation type="submission" date="2023-07" db="EMBL/GenBank/DDBJ databases">
        <title>Sorghum-associated microbial communities from plants grown in Nebraska, USA.</title>
        <authorList>
            <person name="Schachtman D."/>
        </authorList>
    </citation>
    <scope>NUCLEOTIDE SEQUENCE [LARGE SCALE GENOMIC DNA]</scope>
    <source>
        <strain evidence="1 2">4129</strain>
    </source>
</reference>
<evidence type="ECO:0000313" key="2">
    <source>
        <dbReference type="Proteomes" id="UP001269081"/>
    </source>
</evidence>
<sequence length="181" mass="20599">MLHFKFATVGKKTVYIRLIKTGNIESETKAITVNVEKGNSVRITGLKIISFDGINTAWDPEYQISDPNNLADVRFSFSKSMSVNPFDGNGNWDVWYISSTKENQGDLTWSFLTEDLYIDPNGYISFSIYDQDQSNLVQILNYSVNVPHIYLSPYISTKPSSINVSFPESKVEFILNLEWSN</sequence>